<evidence type="ECO:0000313" key="11">
    <source>
        <dbReference type="Proteomes" id="UP000242972"/>
    </source>
</evidence>
<comment type="cofactor">
    <cofactor evidence="8">
        <name>Zn(2+)</name>
        <dbReference type="ChEBI" id="CHEBI:29105"/>
    </cofactor>
    <text evidence="8">Binds 1 zinc ion per subunit.</text>
</comment>
<feature type="binding site" evidence="8">
    <location>
        <position position="138"/>
    </location>
    <ligand>
        <name>Zn(2+)</name>
        <dbReference type="ChEBI" id="CHEBI:29105"/>
    </ligand>
</feature>
<dbReference type="PANTHER" id="PTHR33202">
    <property type="entry name" value="ZINC UPTAKE REGULATION PROTEIN"/>
    <property type="match status" value="1"/>
</dbReference>
<evidence type="ECO:0000256" key="2">
    <source>
        <dbReference type="ARBA" id="ARBA00022491"/>
    </source>
</evidence>
<dbReference type="GO" id="GO:0008270">
    <property type="term" value="F:zinc ion binding"/>
    <property type="evidence" value="ECO:0007669"/>
    <property type="project" value="TreeGrafter"/>
</dbReference>
<keyword evidence="7" id="KW-0804">Transcription</keyword>
<evidence type="ECO:0000256" key="4">
    <source>
        <dbReference type="ARBA" id="ARBA00022833"/>
    </source>
</evidence>
<dbReference type="FunFam" id="1.10.10.10:FF:000051">
    <property type="entry name" value="Fur family transcriptional regulator"/>
    <property type="match status" value="1"/>
</dbReference>
<evidence type="ECO:0000256" key="8">
    <source>
        <dbReference type="PIRSR" id="PIRSR602481-1"/>
    </source>
</evidence>
<dbReference type="Gene3D" id="1.10.10.10">
    <property type="entry name" value="Winged helix-like DNA-binding domain superfamily/Winged helix DNA-binding domain"/>
    <property type="match status" value="1"/>
</dbReference>
<evidence type="ECO:0000256" key="1">
    <source>
        <dbReference type="ARBA" id="ARBA00007957"/>
    </source>
</evidence>
<evidence type="ECO:0000256" key="9">
    <source>
        <dbReference type="PIRSR" id="PIRSR602481-2"/>
    </source>
</evidence>
<dbReference type="SUPFAM" id="SSF46785">
    <property type="entry name" value="Winged helix' DNA-binding domain"/>
    <property type="match status" value="1"/>
</dbReference>
<comment type="caution">
    <text evidence="10">The sequence shown here is derived from an EMBL/GenBank/DDBJ whole genome shotgun (WGS) entry which is preliminary data.</text>
</comment>
<dbReference type="GO" id="GO:0045892">
    <property type="term" value="P:negative regulation of DNA-templated transcription"/>
    <property type="evidence" value="ECO:0007669"/>
    <property type="project" value="TreeGrafter"/>
</dbReference>
<dbReference type="Proteomes" id="UP000242972">
    <property type="component" value="Unassembled WGS sequence"/>
</dbReference>
<evidence type="ECO:0000256" key="7">
    <source>
        <dbReference type="ARBA" id="ARBA00023163"/>
    </source>
</evidence>
<feature type="binding site" evidence="8">
    <location>
        <position position="101"/>
    </location>
    <ligand>
        <name>Zn(2+)</name>
        <dbReference type="ChEBI" id="CHEBI:29105"/>
    </ligand>
</feature>
<name>A0A2T2XCS3_9FIRM</name>
<keyword evidence="3 8" id="KW-0479">Metal-binding</keyword>
<feature type="binding site" evidence="8">
    <location>
        <position position="98"/>
    </location>
    <ligand>
        <name>Zn(2+)</name>
        <dbReference type="ChEBI" id="CHEBI:29105"/>
    </ligand>
</feature>
<evidence type="ECO:0000256" key="3">
    <source>
        <dbReference type="ARBA" id="ARBA00022723"/>
    </source>
</evidence>
<proteinExistence type="inferred from homology"/>
<protein>
    <submittedName>
        <fullName evidence="10">Transcriptional repressor</fullName>
    </submittedName>
</protein>
<dbReference type="AlphaFoldDB" id="A0A2T2XCS3"/>
<dbReference type="InterPro" id="IPR002481">
    <property type="entry name" value="FUR"/>
</dbReference>
<dbReference type="Pfam" id="PF01475">
    <property type="entry name" value="FUR"/>
    <property type="match status" value="1"/>
</dbReference>
<gene>
    <name evidence="10" type="ORF">C7B46_15165</name>
</gene>
<comment type="similarity">
    <text evidence="1">Belongs to the Fur family.</text>
</comment>
<keyword evidence="9" id="KW-0408">Iron</keyword>
<keyword evidence="5" id="KW-0805">Transcription regulation</keyword>
<dbReference type="Gene3D" id="3.30.1490.190">
    <property type="match status" value="1"/>
</dbReference>
<dbReference type="GO" id="GO:0003700">
    <property type="term" value="F:DNA-binding transcription factor activity"/>
    <property type="evidence" value="ECO:0007669"/>
    <property type="project" value="InterPro"/>
</dbReference>
<keyword evidence="2" id="KW-0678">Repressor</keyword>
<organism evidence="10 11">
    <name type="scientific">Sulfobacillus benefaciens</name>
    <dbReference type="NCBI Taxonomy" id="453960"/>
    <lineage>
        <taxon>Bacteria</taxon>
        <taxon>Bacillati</taxon>
        <taxon>Bacillota</taxon>
        <taxon>Clostridia</taxon>
        <taxon>Eubacteriales</taxon>
        <taxon>Clostridiales Family XVII. Incertae Sedis</taxon>
        <taxon>Sulfobacillus</taxon>
    </lineage>
</organism>
<comment type="cofactor">
    <cofactor evidence="9">
        <name>Mn(2+)</name>
        <dbReference type="ChEBI" id="CHEBI:29035"/>
    </cofactor>
    <cofactor evidence="9">
        <name>Fe(2+)</name>
        <dbReference type="ChEBI" id="CHEBI:29033"/>
    </cofactor>
    <text evidence="9">Binds 1 Mn(2+) or Fe(2+) ion per subunit.</text>
</comment>
<keyword evidence="6" id="KW-0238">DNA-binding</keyword>
<sequence>MPQLSTVFRKLEEGSKRLTPQRELVIRIFADHPGEHLSAEEVHHLVKKEFADIGLATVYRALELLTDLNILQRISFNDGKARYEFNQEELHRHHHLVCLRCGKVDEFNEDLLDPLEERIFQQRGFKVLDHELKLYGICKSCAKNARTRG</sequence>
<dbReference type="InterPro" id="IPR036388">
    <property type="entry name" value="WH-like_DNA-bd_sf"/>
</dbReference>
<evidence type="ECO:0000256" key="6">
    <source>
        <dbReference type="ARBA" id="ARBA00023125"/>
    </source>
</evidence>
<dbReference type="GO" id="GO:0000976">
    <property type="term" value="F:transcription cis-regulatory region binding"/>
    <property type="evidence" value="ECO:0007669"/>
    <property type="project" value="TreeGrafter"/>
</dbReference>
<reference evidence="10 11" key="1">
    <citation type="journal article" date="2014" name="BMC Genomics">
        <title>Comparison of environmental and isolate Sulfobacillus genomes reveals diverse carbon, sulfur, nitrogen, and hydrogen metabolisms.</title>
        <authorList>
            <person name="Justice N.B."/>
            <person name="Norman A."/>
            <person name="Brown C.T."/>
            <person name="Singh A."/>
            <person name="Thomas B.C."/>
            <person name="Banfield J.F."/>
        </authorList>
    </citation>
    <scope>NUCLEOTIDE SEQUENCE [LARGE SCALE GENOMIC DNA]</scope>
    <source>
        <strain evidence="10">AMDSBA4</strain>
    </source>
</reference>
<keyword evidence="4 8" id="KW-0862">Zinc</keyword>
<feature type="binding site" evidence="8">
    <location>
        <position position="141"/>
    </location>
    <ligand>
        <name>Zn(2+)</name>
        <dbReference type="ChEBI" id="CHEBI:29105"/>
    </ligand>
</feature>
<dbReference type="PANTHER" id="PTHR33202:SF7">
    <property type="entry name" value="FERRIC UPTAKE REGULATION PROTEIN"/>
    <property type="match status" value="1"/>
</dbReference>
<dbReference type="InterPro" id="IPR043135">
    <property type="entry name" value="Fur_C"/>
</dbReference>
<accession>A0A2T2XCS3</accession>
<dbReference type="EMBL" id="PXYW01000047">
    <property type="protein sequence ID" value="PSR32246.1"/>
    <property type="molecule type" value="Genomic_DNA"/>
</dbReference>
<dbReference type="GO" id="GO:1900376">
    <property type="term" value="P:regulation of secondary metabolite biosynthetic process"/>
    <property type="evidence" value="ECO:0007669"/>
    <property type="project" value="TreeGrafter"/>
</dbReference>
<feature type="binding site" evidence="9">
    <location>
        <position position="130"/>
    </location>
    <ligand>
        <name>Fe cation</name>
        <dbReference type="ChEBI" id="CHEBI:24875"/>
    </ligand>
</feature>
<dbReference type="InterPro" id="IPR036390">
    <property type="entry name" value="WH_DNA-bd_sf"/>
</dbReference>
<dbReference type="CDD" id="cd07153">
    <property type="entry name" value="Fur_like"/>
    <property type="match status" value="1"/>
</dbReference>
<evidence type="ECO:0000256" key="5">
    <source>
        <dbReference type="ARBA" id="ARBA00023015"/>
    </source>
</evidence>
<evidence type="ECO:0000313" key="10">
    <source>
        <dbReference type="EMBL" id="PSR32246.1"/>
    </source>
</evidence>